<accession>A0ABP9KI72</accession>
<dbReference type="Proteomes" id="UP001500518">
    <property type="component" value="Unassembled WGS sequence"/>
</dbReference>
<keyword evidence="2" id="KW-1185">Reference proteome</keyword>
<protein>
    <submittedName>
        <fullName evidence="1">Uncharacterized protein</fullName>
    </submittedName>
</protein>
<dbReference type="RefSeq" id="WP_346033263.1">
    <property type="nucleotide sequence ID" value="NZ_BAABHV010000017.1"/>
</dbReference>
<name>A0ABP9KI72_9SPHN</name>
<proteinExistence type="predicted"/>
<dbReference type="EMBL" id="BAABHV010000017">
    <property type="protein sequence ID" value="GAA5057769.1"/>
    <property type="molecule type" value="Genomic_DNA"/>
</dbReference>
<evidence type="ECO:0000313" key="2">
    <source>
        <dbReference type="Proteomes" id="UP001500518"/>
    </source>
</evidence>
<gene>
    <name evidence="1" type="ORF">GCM10023208_23610</name>
</gene>
<sequence>MTHRNDFSAFLPMPLSEAQAVLNSIGYQETWTDDQLRKACDGKLDKFTVEMALRVTANAAIAEAEALEKLL</sequence>
<comment type="caution">
    <text evidence="1">The sequence shown here is derived from an EMBL/GenBank/DDBJ whole genome shotgun (WGS) entry which is preliminary data.</text>
</comment>
<reference evidence="2" key="1">
    <citation type="journal article" date="2019" name="Int. J. Syst. Evol. Microbiol.">
        <title>The Global Catalogue of Microorganisms (GCM) 10K type strain sequencing project: providing services to taxonomists for standard genome sequencing and annotation.</title>
        <authorList>
            <consortium name="The Broad Institute Genomics Platform"/>
            <consortium name="The Broad Institute Genome Sequencing Center for Infectious Disease"/>
            <person name="Wu L."/>
            <person name="Ma J."/>
        </authorList>
    </citation>
    <scope>NUCLEOTIDE SEQUENCE [LARGE SCALE GENOMIC DNA]</scope>
    <source>
        <strain evidence="2">JCM 18014</strain>
    </source>
</reference>
<evidence type="ECO:0000313" key="1">
    <source>
        <dbReference type="EMBL" id="GAA5057769.1"/>
    </source>
</evidence>
<organism evidence="1 2">
    <name type="scientific">Erythrobacter westpacificensis</name>
    <dbReference type="NCBI Taxonomy" id="1055231"/>
    <lineage>
        <taxon>Bacteria</taxon>
        <taxon>Pseudomonadati</taxon>
        <taxon>Pseudomonadota</taxon>
        <taxon>Alphaproteobacteria</taxon>
        <taxon>Sphingomonadales</taxon>
        <taxon>Erythrobacteraceae</taxon>
        <taxon>Erythrobacter/Porphyrobacter group</taxon>
        <taxon>Erythrobacter</taxon>
    </lineage>
</organism>